<name>A0A061D9S2_BABBI</name>
<evidence type="ECO:0000313" key="3">
    <source>
        <dbReference type="Proteomes" id="UP000033188"/>
    </source>
</evidence>
<sequence>MGNGQGWRGLTRCPCWKDSKTDCESDCKCCAWCCKQCNESHECKHCKATKETKKCKHNGCGTCKNWFTCKCPCCQDRKGPMAFAIFLGVSIVVGYIIYCLVWVPNPALDGLRSYFSGYYPILGNKENFT</sequence>
<dbReference type="AlphaFoldDB" id="A0A061D9S2"/>
<keyword evidence="3" id="KW-1185">Reference proteome</keyword>
<dbReference type="GeneID" id="24565263"/>
<feature type="transmembrane region" description="Helical" evidence="1">
    <location>
        <begin position="82"/>
        <end position="103"/>
    </location>
</feature>
<dbReference type="KEGG" id="bbig:BBBOND_0306260"/>
<dbReference type="RefSeq" id="XP_012768908.1">
    <property type="nucleotide sequence ID" value="XM_012913454.1"/>
</dbReference>
<reference evidence="3" key="1">
    <citation type="journal article" date="2014" name="Nucleic Acids Res.">
        <title>The evolutionary dynamics of variant antigen genes in Babesia reveal a history of genomic innovation underlying host-parasite interaction.</title>
        <authorList>
            <person name="Jackson A.P."/>
            <person name="Otto T.D."/>
            <person name="Darby A."/>
            <person name="Ramaprasad A."/>
            <person name="Xia D."/>
            <person name="Echaide I.E."/>
            <person name="Farber M."/>
            <person name="Gahlot S."/>
            <person name="Gamble J."/>
            <person name="Gupta D."/>
            <person name="Gupta Y."/>
            <person name="Jackson L."/>
            <person name="Malandrin L."/>
            <person name="Malas T.B."/>
            <person name="Moussa E."/>
            <person name="Nair M."/>
            <person name="Reid A.J."/>
            <person name="Sanders M."/>
            <person name="Sharma J."/>
            <person name="Tracey A."/>
            <person name="Quail M.A."/>
            <person name="Weir W."/>
            <person name="Wastling J.M."/>
            <person name="Hall N."/>
            <person name="Willadsen P."/>
            <person name="Lingelbach K."/>
            <person name="Shiels B."/>
            <person name="Tait A."/>
            <person name="Berriman M."/>
            <person name="Allred D.R."/>
            <person name="Pain A."/>
        </authorList>
    </citation>
    <scope>NUCLEOTIDE SEQUENCE [LARGE SCALE GENOMIC DNA]</scope>
    <source>
        <strain evidence="3">Bond</strain>
    </source>
</reference>
<organism evidence="2 3">
    <name type="scientific">Babesia bigemina</name>
    <dbReference type="NCBI Taxonomy" id="5866"/>
    <lineage>
        <taxon>Eukaryota</taxon>
        <taxon>Sar</taxon>
        <taxon>Alveolata</taxon>
        <taxon>Apicomplexa</taxon>
        <taxon>Aconoidasida</taxon>
        <taxon>Piroplasmida</taxon>
        <taxon>Babesiidae</taxon>
        <taxon>Babesia</taxon>
    </lineage>
</organism>
<keyword evidence="1" id="KW-0812">Transmembrane</keyword>
<keyword evidence="1" id="KW-1133">Transmembrane helix</keyword>
<gene>
    <name evidence="2" type="ORF">BBBOND_0306260</name>
</gene>
<dbReference type="Proteomes" id="UP000033188">
    <property type="component" value="Chromosome 3"/>
</dbReference>
<accession>A0A061D9S2</accession>
<evidence type="ECO:0000313" key="2">
    <source>
        <dbReference type="EMBL" id="CDR96722.1"/>
    </source>
</evidence>
<evidence type="ECO:0000256" key="1">
    <source>
        <dbReference type="SAM" id="Phobius"/>
    </source>
</evidence>
<dbReference type="EMBL" id="LK391709">
    <property type="protein sequence ID" value="CDR96722.1"/>
    <property type="molecule type" value="Genomic_DNA"/>
</dbReference>
<keyword evidence="1" id="KW-0472">Membrane</keyword>
<protein>
    <submittedName>
        <fullName evidence="2">Uncharacterized protein</fullName>
    </submittedName>
</protein>
<proteinExistence type="predicted"/>
<dbReference type="VEuPathDB" id="PiroplasmaDB:BBBOND_0306260"/>